<sequence length="135" mass="15337">MKYQAGQTVYVQQAKATVEAGYPQHSGGIDFYDLKFSDGRTVAFPGYEITTEPRVGYEKPDKVNSPSHYMQGKYEVIDVIQGSMSHEGFQGYLLGNMTKYLLRCQHKHQDGGSEDLKKLIWYAEKYIANIRVETA</sequence>
<dbReference type="RefSeq" id="WP_120720984.1">
    <property type="nucleotide sequence ID" value="NZ_CP032698.1"/>
</dbReference>
<evidence type="ECO:0008006" key="3">
    <source>
        <dbReference type="Google" id="ProtNLM"/>
    </source>
</evidence>
<keyword evidence="2" id="KW-1185">Reference proteome</keyword>
<name>A0A387H935_9ACTN</name>
<dbReference type="OrthoDB" id="1684418at2"/>
<proteinExistence type="predicted"/>
<dbReference type="Proteomes" id="UP000271554">
    <property type="component" value="Chromosome"/>
</dbReference>
<organism evidence="1 2">
    <name type="scientific">Streptomyces hundungensis</name>
    <dbReference type="NCBI Taxonomy" id="1077946"/>
    <lineage>
        <taxon>Bacteria</taxon>
        <taxon>Bacillati</taxon>
        <taxon>Actinomycetota</taxon>
        <taxon>Actinomycetes</taxon>
        <taxon>Kitasatosporales</taxon>
        <taxon>Streptomycetaceae</taxon>
        <taxon>Streptomyces</taxon>
    </lineage>
</organism>
<protein>
    <recommendedName>
        <fullName evidence="3">DUF3310 domain-containing protein</fullName>
    </recommendedName>
</protein>
<dbReference type="EMBL" id="CP032698">
    <property type="protein sequence ID" value="AYG79974.1"/>
    <property type="molecule type" value="Genomic_DNA"/>
</dbReference>
<reference evidence="1 2" key="1">
    <citation type="submission" date="2018-10" db="EMBL/GenBank/DDBJ databases">
        <title>Relationship between Morphology and Antimicrobial Activity in Streptomyces.</title>
        <authorList>
            <person name="Kang H.J."/>
            <person name="Kim S.B."/>
        </authorList>
    </citation>
    <scope>NUCLEOTIDE SEQUENCE [LARGE SCALE GENOMIC DNA]</scope>
    <source>
        <strain evidence="1 2">BH38</strain>
    </source>
</reference>
<dbReference type="AlphaFoldDB" id="A0A387H935"/>
<evidence type="ECO:0000313" key="2">
    <source>
        <dbReference type="Proteomes" id="UP000271554"/>
    </source>
</evidence>
<accession>A0A387H935</accession>
<dbReference type="KEGG" id="shun:DWB77_02093"/>
<evidence type="ECO:0000313" key="1">
    <source>
        <dbReference type="EMBL" id="AYG79974.1"/>
    </source>
</evidence>
<gene>
    <name evidence="1" type="ORF">DWB77_02093</name>
</gene>
<dbReference type="Pfam" id="PF11753">
    <property type="entry name" value="DUF3310"/>
    <property type="match status" value="1"/>
</dbReference>
<dbReference type="InterPro" id="IPR021739">
    <property type="entry name" value="SaV-like"/>
</dbReference>